<feature type="coiled-coil region" evidence="1">
    <location>
        <begin position="152"/>
        <end position="208"/>
    </location>
</feature>
<dbReference type="AlphaFoldDB" id="A0A9D4KZB9"/>
<name>A0A9D4KZB9_DREPO</name>
<evidence type="ECO:0000313" key="4">
    <source>
        <dbReference type="EMBL" id="KAH3848463.1"/>
    </source>
</evidence>
<dbReference type="Pfam" id="PF14893">
    <property type="entry name" value="PNMA"/>
    <property type="match status" value="1"/>
</dbReference>
<evidence type="ECO:0000313" key="5">
    <source>
        <dbReference type="Proteomes" id="UP000828390"/>
    </source>
</evidence>
<keyword evidence="1" id="KW-0175">Coiled coil</keyword>
<dbReference type="Proteomes" id="UP000828390">
    <property type="component" value="Unassembled WGS sequence"/>
</dbReference>
<reference evidence="4" key="1">
    <citation type="journal article" date="2019" name="bioRxiv">
        <title>The Genome of the Zebra Mussel, Dreissena polymorpha: A Resource for Invasive Species Research.</title>
        <authorList>
            <person name="McCartney M.A."/>
            <person name="Auch B."/>
            <person name="Kono T."/>
            <person name="Mallez S."/>
            <person name="Zhang Y."/>
            <person name="Obille A."/>
            <person name="Becker A."/>
            <person name="Abrahante J.E."/>
            <person name="Garbe J."/>
            <person name="Badalamenti J.P."/>
            <person name="Herman A."/>
            <person name="Mangelson H."/>
            <person name="Liachko I."/>
            <person name="Sullivan S."/>
            <person name="Sone E.D."/>
            <person name="Koren S."/>
            <person name="Silverstein K.A.T."/>
            <person name="Beckman K.B."/>
            <person name="Gohl D.M."/>
        </authorList>
    </citation>
    <scope>NUCLEOTIDE SEQUENCE</scope>
    <source>
        <strain evidence="4">Duluth1</strain>
        <tissue evidence="4">Whole animal</tissue>
    </source>
</reference>
<feature type="compositionally biased region" description="Basic and acidic residues" evidence="2">
    <location>
        <begin position="211"/>
        <end position="227"/>
    </location>
</feature>
<evidence type="ECO:0000259" key="3">
    <source>
        <dbReference type="Pfam" id="PF14893"/>
    </source>
</evidence>
<accession>A0A9D4KZB9</accession>
<organism evidence="4 5">
    <name type="scientific">Dreissena polymorpha</name>
    <name type="common">Zebra mussel</name>
    <name type="synonym">Mytilus polymorpha</name>
    <dbReference type="NCBI Taxonomy" id="45954"/>
    <lineage>
        <taxon>Eukaryota</taxon>
        <taxon>Metazoa</taxon>
        <taxon>Spiralia</taxon>
        <taxon>Lophotrochozoa</taxon>
        <taxon>Mollusca</taxon>
        <taxon>Bivalvia</taxon>
        <taxon>Autobranchia</taxon>
        <taxon>Heteroconchia</taxon>
        <taxon>Euheterodonta</taxon>
        <taxon>Imparidentia</taxon>
        <taxon>Neoheterodontei</taxon>
        <taxon>Myida</taxon>
        <taxon>Dreissenoidea</taxon>
        <taxon>Dreissenidae</taxon>
        <taxon>Dreissena</taxon>
    </lineage>
</organism>
<gene>
    <name evidence="4" type="ORF">DPMN_090828</name>
</gene>
<proteinExistence type="predicted"/>
<feature type="domain" description="Paraneoplastic antigen Ma-like C-terminal" evidence="3">
    <location>
        <begin position="13"/>
        <end position="123"/>
    </location>
</feature>
<reference evidence="4" key="2">
    <citation type="submission" date="2020-11" db="EMBL/GenBank/DDBJ databases">
        <authorList>
            <person name="McCartney M.A."/>
            <person name="Auch B."/>
            <person name="Kono T."/>
            <person name="Mallez S."/>
            <person name="Becker A."/>
            <person name="Gohl D.M."/>
            <person name="Silverstein K.A.T."/>
            <person name="Koren S."/>
            <person name="Bechman K.B."/>
            <person name="Herman A."/>
            <person name="Abrahante J.E."/>
            <person name="Garbe J."/>
        </authorList>
    </citation>
    <scope>NUCLEOTIDE SEQUENCE</scope>
    <source>
        <strain evidence="4">Duluth1</strain>
        <tissue evidence="4">Whole animal</tissue>
    </source>
</reference>
<feature type="region of interest" description="Disordered" evidence="2">
    <location>
        <begin position="211"/>
        <end position="242"/>
    </location>
</feature>
<keyword evidence="5" id="KW-1185">Reference proteome</keyword>
<sequence length="281" mass="33346">MIKPNIPKFTEPSNFREWKTEIEGMLSSNIYNTVILRQAIRNAIGGKTRKVLATLKPTATTKEILETLESNYADIKSGECIVDEYYKAKQEKEEDISAWGIRIEELVQKAIHRGEIQTYRREQMLRTGFWKYLRNTELKNATHMYYESNITFEELRKKIRRAEQQIVVSKEISQQINVHQIDEQTKLFNDLKEQIQIMVSKLDALTEERHRPMDTERRNTARYDNRGRSYRGYQHNTTQRSEAEKDTANIIIDLTLDIVHMNRAEILFRKINKRKLHSRLI</sequence>
<dbReference type="InterPro" id="IPR048270">
    <property type="entry name" value="PNMA_C"/>
</dbReference>
<protein>
    <recommendedName>
        <fullName evidence="3">Paraneoplastic antigen Ma-like C-terminal domain-containing protein</fullName>
    </recommendedName>
</protein>
<evidence type="ECO:0000256" key="1">
    <source>
        <dbReference type="SAM" id="Coils"/>
    </source>
</evidence>
<comment type="caution">
    <text evidence="4">The sequence shown here is derived from an EMBL/GenBank/DDBJ whole genome shotgun (WGS) entry which is preliminary data.</text>
</comment>
<evidence type="ECO:0000256" key="2">
    <source>
        <dbReference type="SAM" id="MobiDB-lite"/>
    </source>
</evidence>
<dbReference type="EMBL" id="JAIWYP010000003">
    <property type="protein sequence ID" value="KAH3848463.1"/>
    <property type="molecule type" value="Genomic_DNA"/>
</dbReference>